<proteinExistence type="predicted"/>
<protein>
    <recommendedName>
        <fullName evidence="3">DegT/DnrJ/EryC1/StrS aminotransferase family protein</fullName>
    </recommendedName>
</protein>
<dbReference type="InterPro" id="IPR015424">
    <property type="entry name" value="PyrdxlP-dep_Trfase"/>
</dbReference>
<sequence>MEIGSEFWDVPSQEGDRKFLLSGRTALEYILRDILSGHKVESALLPSYCCHTMIEPFLRHEIPVRFYDVHFDREIGLCAKLPMARQNEIFYYMTYFGFSQMSGMDLSEIRASYEIIIEDQTHSWLIDRTQSMADYSYTSYRKWAGFYGIAEAKKKAGCFISLENQSHYEYNSMRKNAMLLKKQYIDEKADTKQEFLRIFHEAEELLESDYVGYTPNVDSVVQLINVDFNLIKEKRRKNATVLLNGLKEIPGLTPIYGNLSDVDTPLFFPVLVERDRDDVRRYLIEQQVYCPVHWPLSEYHEGISEIGKQIYHQELSLVCDQRYGEDDMERVVKLIAAYFNERT</sequence>
<reference evidence="1 2" key="1">
    <citation type="journal article" date="2020" name="Cell Host Microbe">
        <title>Functional and Genomic Variation between Human-Derived Isolates of Lachnospiraceae Reveals Inter- and Intra-Species Diversity.</title>
        <authorList>
            <person name="Sorbara M.T."/>
            <person name="Littmann E.R."/>
            <person name="Fontana E."/>
            <person name="Moody T.U."/>
            <person name="Kohout C.E."/>
            <person name="Gjonbalaj M."/>
            <person name="Eaton V."/>
            <person name="Seok R."/>
            <person name="Leiner I.M."/>
            <person name="Pamer E.G."/>
        </authorList>
    </citation>
    <scope>NUCLEOTIDE SEQUENCE [LARGE SCALE GENOMIC DNA]</scope>
    <source>
        <strain evidence="1 2">MSK.20.11</strain>
    </source>
</reference>
<dbReference type="RefSeq" id="WP_173744318.1">
    <property type="nucleotide sequence ID" value="NZ_JAAIPF010000046.1"/>
</dbReference>
<accession>A0ABX2GS41</accession>
<dbReference type="InterPro" id="IPR015422">
    <property type="entry name" value="PyrdxlP-dep_Trfase_small"/>
</dbReference>
<dbReference type="Gene3D" id="3.90.1150.10">
    <property type="entry name" value="Aspartate Aminotransferase, domain 1"/>
    <property type="match status" value="1"/>
</dbReference>
<keyword evidence="2" id="KW-1185">Reference proteome</keyword>
<dbReference type="Proteomes" id="UP000822152">
    <property type="component" value="Unassembled WGS sequence"/>
</dbReference>
<evidence type="ECO:0000313" key="1">
    <source>
        <dbReference type="EMBL" id="NSF75109.1"/>
    </source>
</evidence>
<evidence type="ECO:0000313" key="2">
    <source>
        <dbReference type="Proteomes" id="UP000822152"/>
    </source>
</evidence>
<gene>
    <name evidence="1" type="ORF">G4952_15185</name>
</gene>
<dbReference type="EMBL" id="JAAIPF010000046">
    <property type="protein sequence ID" value="NSF75109.1"/>
    <property type="molecule type" value="Genomic_DNA"/>
</dbReference>
<dbReference type="SUPFAM" id="SSF53383">
    <property type="entry name" value="PLP-dependent transferases"/>
    <property type="match status" value="1"/>
</dbReference>
<name>A0ABX2GS41_9FIRM</name>
<evidence type="ECO:0008006" key="3">
    <source>
        <dbReference type="Google" id="ProtNLM"/>
    </source>
</evidence>
<comment type="caution">
    <text evidence="1">The sequence shown here is derived from an EMBL/GenBank/DDBJ whole genome shotgun (WGS) entry which is preliminary data.</text>
</comment>
<organism evidence="1 2">
    <name type="scientific">Blautia wexlerae</name>
    <dbReference type="NCBI Taxonomy" id="418240"/>
    <lineage>
        <taxon>Bacteria</taxon>
        <taxon>Bacillati</taxon>
        <taxon>Bacillota</taxon>
        <taxon>Clostridia</taxon>
        <taxon>Lachnospirales</taxon>
        <taxon>Lachnospiraceae</taxon>
        <taxon>Blautia</taxon>
    </lineage>
</organism>